<keyword evidence="4" id="KW-1185">Reference proteome</keyword>
<dbReference type="RefSeq" id="WP_080950264.1">
    <property type="nucleotide sequence ID" value="NZ_CP020964.2"/>
</dbReference>
<dbReference type="EMBL" id="OCYT01000062">
    <property type="protein sequence ID" value="SON77931.1"/>
    <property type="molecule type" value="Genomic_DNA"/>
</dbReference>
<evidence type="ECO:0000313" key="1">
    <source>
        <dbReference type="EMBL" id="SON77931.1"/>
    </source>
</evidence>
<dbReference type="EMBL" id="OCYS01000054">
    <property type="protein sequence ID" value="SON83582.1"/>
    <property type="molecule type" value="Genomic_DNA"/>
</dbReference>
<dbReference type="InterPro" id="IPR031834">
    <property type="entry name" value="RnlB/LsoB_antitoxin"/>
</dbReference>
<dbReference type="Proteomes" id="UP000234181">
    <property type="component" value="Unassembled WGS sequence"/>
</dbReference>
<evidence type="ECO:0000313" key="4">
    <source>
        <dbReference type="Proteomes" id="UP000234181"/>
    </source>
</evidence>
<organism evidence="2 3">
    <name type="scientific">Xanthomonas campestris pv. phaseoli</name>
    <dbReference type="NCBI Taxonomy" id="317013"/>
    <lineage>
        <taxon>Bacteria</taxon>
        <taxon>Pseudomonadati</taxon>
        <taxon>Pseudomonadota</taxon>
        <taxon>Gammaproteobacteria</taxon>
        <taxon>Lysobacterales</taxon>
        <taxon>Lysobacteraceae</taxon>
        <taxon>Xanthomonas</taxon>
    </lineage>
</organism>
<evidence type="ECO:0000313" key="3">
    <source>
        <dbReference type="Proteomes" id="UP000234166"/>
    </source>
</evidence>
<accession>A0AB38DWY9</accession>
<gene>
    <name evidence="1" type="ORF">XAP6984_1540001</name>
    <name evidence="2" type="ORF">XAP7430_1470016</name>
</gene>
<dbReference type="Proteomes" id="UP000234166">
    <property type="component" value="Unassembled WGS sequence"/>
</dbReference>
<reference evidence="3 4" key="1">
    <citation type="submission" date="2017-10" db="EMBL/GenBank/DDBJ databases">
        <authorList>
            <person name="Regsiter A."/>
            <person name="William W."/>
        </authorList>
    </citation>
    <scope>NUCLEOTIDE SEQUENCE [LARGE SCALE GENOMIC DNA]</scope>
    <source>
        <strain evidence="1 4">CFBP6984</strain>
        <strain evidence="2 3">CFBP7430</strain>
    </source>
</reference>
<name>A0AB38DWY9_XANCH</name>
<comment type="caution">
    <text evidence="2">The sequence shown here is derived from an EMBL/GenBank/DDBJ whole genome shotgun (WGS) entry which is preliminary data.</text>
</comment>
<evidence type="ECO:0000313" key="2">
    <source>
        <dbReference type="EMBL" id="SON83582.1"/>
    </source>
</evidence>
<proteinExistence type="predicted"/>
<sequence length="120" mass="13424">MKNFVVLHSPTEAFAVVVMSTGASLPQENLEEVAQELRQRHVNGEVVFDLLTSNGSKTRRYFSTDFDGREFAPGACLKRVQADVALREAAAKYMHEHVSEFDLKLLTPAMRYAARQGIPL</sequence>
<protein>
    <submittedName>
        <fullName evidence="2">Uncharacterized protein</fullName>
    </submittedName>
</protein>
<dbReference type="AlphaFoldDB" id="A0AB38DWY9"/>
<dbReference type="Pfam" id="PF15933">
    <property type="entry name" value="RnlB_antitoxin"/>
    <property type="match status" value="1"/>
</dbReference>